<dbReference type="SUPFAM" id="SSF53756">
    <property type="entry name" value="UDP-Glycosyltransferase/glycogen phosphorylase"/>
    <property type="match status" value="1"/>
</dbReference>
<proteinExistence type="inferred from homology"/>
<evidence type="ECO:0000256" key="1">
    <source>
        <dbReference type="ARBA" id="ARBA00009995"/>
    </source>
</evidence>
<name>A0A314U8N9_PRUYE</name>
<gene>
    <name evidence="2" type="ORF">Pyn_05183</name>
</gene>
<evidence type="ECO:0000313" key="2">
    <source>
        <dbReference type="EMBL" id="PQM33478.1"/>
    </source>
</evidence>
<comment type="similarity">
    <text evidence="1">Belongs to the UDP-glycosyltransferase family.</text>
</comment>
<dbReference type="PANTHER" id="PTHR11926:SF1540">
    <property type="entry name" value="GLYCOSYLTRANSFERASE"/>
    <property type="match status" value="1"/>
</dbReference>
<dbReference type="GO" id="GO:0080043">
    <property type="term" value="F:quercetin 3-O-glucosyltransferase activity"/>
    <property type="evidence" value="ECO:0007669"/>
    <property type="project" value="TreeGrafter"/>
</dbReference>
<reference evidence="2 3" key="1">
    <citation type="submission" date="2018-02" db="EMBL/GenBank/DDBJ databases">
        <title>Draft genome of wild Prunus yedoensis var. nudiflora.</title>
        <authorList>
            <person name="Baek S."/>
            <person name="Kim J.-H."/>
            <person name="Choi K."/>
            <person name="Kim G.-B."/>
            <person name="Cho A."/>
            <person name="Jang H."/>
            <person name="Shin C.-H."/>
            <person name="Yu H.-J."/>
            <person name="Mun J.-H."/>
        </authorList>
    </citation>
    <scope>NUCLEOTIDE SEQUENCE [LARGE SCALE GENOMIC DNA]</scope>
    <source>
        <strain evidence="3">cv. Jeju island</strain>
        <tissue evidence="2">Leaf</tissue>
    </source>
</reference>
<dbReference type="PANTHER" id="PTHR11926">
    <property type="entry name" value="GLUCOSYL/GLUCURONOSYL TRANSFERASES"/>
    <property type="match status" value="1"/>
</dbReference>
<accession>A0A314U8N9</accession>
<evidence type="ECO:0000313" key="3">
    <source>
        <dbReference type="Proteomes" id="UP000250321"/>
    </source>
</evidence>
<dbReference type="Gene3D" id="3.40.50.2000">
    <property type="entry name" value="Glycogen Phosphorylase B"/>
    <property type="match status" value="2"/>
</dbReference>
<keyword evidence="2" id="KW-0808">Transferase</keyword>
<sequence>MAKFWPLRTIGPTIPSMYLDQRHEDNKEYGLSLLNPNSDACMKWLNAKLKGSVAYVWFGSVAGLGEEQMEELGLGLRRSKSYFLWVVRASESA</sequence>
<dbReference type="Proteomes" id="UP000250321">
    <property type="component" value="Unassembled WGS sequence"/>
</dbReference>
<dbReference type="GO" id="GO:0080044">
    <property type="term" value="F:quercetin 7-O-glucosyltransferase activity"/>
    <property type="evidence" value="ECO:0007669"/>
    <property type="project" value="TreeGrafter"/>
</dbReference>
<organism evidence="2 3">
    <name type="scientific">Prunus yedoensis var. nudiflora</name>
    <dbReference type="NCBI Taxonomy" id="2094558"/>
    <lineage>
        <taxon>Eukaryota</taxon>
        <taxon>Viridiplantae</taxon>
        <taxon>Streptophyta</taxon>
        <taxon>Embryophyta</taxon>
        <taxon>Tracheophyta</taxon>
        <taxon>Spermatophyta</taxon>
        <taxon>Magnoliopsida</taxon>
        <taxon>eudicotyledons</taxon>
        <taxon>Gunneridae</taxon>
        <taxon>Pentapetalae</taxon>
        <taxon>rosids</taxon>
        <taxon>fabids</taxon>
        <taxon>Rosales</taxon>
        <taxon>Rosaceae</taxon>
        <taxon>Amygdaloideae</taxon>
        <taxon>Amygdaleae</taxon>
        <taxon>Prunus</taxon>
    </lineage>
</organism>
<dbReference type="EMBL" id="PJQY01003917">
    <property type="protein sequence ID" value="PQM33478.1"/>
    <property type="molecule type" value="Genomic_DNA"/>
</dbReference>
<dbReference type="STRING" id="2094558.A0A314U8N9"/>
<comment type="caution">
    <text evidence="2">The sequence shown here is derived from an EMBL/GenBank/DDBJ whole genome shotgun (WGS) entry which is preliminary data.</text>
</comment>
<keyword evidence="3" id="KW-1185">Reference proteome</keyword>
<dbReference type="OrthoDB" id="5835829at2759"/>
<protein>
    <submittedName>
        <fullName evidence="2">UDP-glycosyltransferase 74E2-like</fullName>
    </submittedName>
</protein>
<dbReference type="AlphaFoldDB" id="A0A314U8N9"/>